<reference evidence="3" key="1">
    <citation type="journal article" date="2008" name="PLoS ONE">
        <title>Survival in nuclear waste, extreme resistance, and potential applications gleaned from the genome sequence of Kineococcus radiotolerans SRS30216.</title>
        <authorList>
            <person name="Bagwell C.E."/>
            <person name="Bhat S."/>
            <person name="Hawkins G.M."/>
            <person name="Smith B.W."/>
            <person name="Biswas T."/>
            <person name="Hoover T.R."/>
            <person name="Saunders E."/>
            <person name="Han C.S."/>
            <person name="Tsodikov O.V."/>
            <person name="Shimkets L.J."/>
        </authorList>
    </citation>
    <scope>NUCLEOTIDE SEQUENCE [LARGE SCALE GENOMIC DNA]</scope>
    <source>
        <strain evidence="3">ATCC BAA-149 / DSM 14245 / SRS30216</strain>
    </source>
</reference>
<proteinExistence type="predicted"/>
<dbReference type="Gene3D" id="3.30.450.180">
    <property type="match status" value="1"/>
</dbReference>
<dbReference type="InterPro" id="IPR041413">
    <property type="entry name" value="MLTR_LBD"/>
</dbReference>
<sequence length="225" mass="23906">MLVPGLRADPAPDRAWMSGRAVPRVLGVPGEAGGPAGADGAGPAEVEQTTAGRLRQVVDSLHEVPVVLRSRHLDVLASNDLARRLSAAFEPGVNMARFAFLDPGVPTGTDDPSEVAHLVVASLRSSLESQLEDAGFRALVGELAARSDDFSRAWAERRPAPAGSGSLTVRHPLVRGMRLAYQELQTGPEDEGAVLILWRAVDALSRDRLQQLRTTGPPGPPRSPR</sequence>
<keyword evidence="3" id="KW-1185">Reference proteome</keyword>
<dbReference type="KEGG" id="kra:Krad_1995"/>
<feature type="domain" description="MmyB-like transcription regulator ligand binding" evidence="1">
    <location>
        <begin position="53"/>
        <end position="212"/>
    </location>
</feature>
<dbReference type="PANTHER" id="PTHR35010:SF2">
    <property type="entry name" value="BLL4672 PROTEIN"/>
    <property type="match status" value="1"/>
</dbReference>
<dbReference type="eggNOG" id="COG1396">
    <property type="taxonomic scope" value="Bacteria"/>
</dbReference>
<name>A6W9J1_KINRD</name>
<accession>A6W9J1</accession>
<dbReference type="AlphaFoldDB" id="A6W9J1"/>
<evidence type="ECO:0000259" key="1">
    <source>
        <dbReference type="Pfam" id="PF17765"/>
    </source>
</evidence>
<gene>
    <name evidence="2" type="ordered locus">Krad_1995</name>
</gene>
<dbReference type="HOGENOM" id="CLU_1228572_0_0_11"/>
<dbReference type="EMBL" id="CP000750">
    <property type="protein sequence ID" value="ABS03480.1"/>
    <property type="molecule type" value="Genomic_DNA"/>
</dbReference>
<dbReference type="PANTHER" id="PTHR35010">
    <property type="entry name" value="BLL4672 PROTEIN-RELATED"/>
    <property type="match status" value="1"/>
</dbReference>
<organism evidence="2 3">
    <name type="scientific">Kineococcus radiotolerans (strain ATCC BAA-149 / DSM 14245 / SRS30216)</name>
    <dbReference type="NCBI Taxonomy" id="266940"/>
    <lineage>
        <taxon>Bacteria</taxon>
        <taxon>Bacillati</taxon>
        <taxon>Actinomycetota</taxon>
        <taxon>Actinomycetes</taxon>
        <taxon>Kineosporiales</taxon>
        <taxon>Kineosporiaceae</taxon>
        <taxon>Kineococcus</taxon>
    </lineage>
</organism>
<dbReference type="Pfam" id="PF17765">
    <property type="entry name" value="MLTR_LBD"/>
    <property type="match status" value="1"/>
</dbReference>
<protein>
    <recommendedName>
        <fullName evidence="1">MmyB-like transcription regulator ligand binding domain-containing protein</fullName>
    </recommendedName>
</protein>
<dbReference type="STRING" id="266940.Krad_1995"/>
<dbReference type="Proteomes" id="UP000001116">
    <property type="component" value="Chromosome"/>
</dbReference>
<evidence type="ECO:0000313" key="2">
    <source>
        <dbReference type="EMBL" id="ABS03480.1"/>
    </source>
</evidence>
<evidence type="ECO:0000313" key="3">
    <source>
        <dbReference type="Proteomes" id="UP000001116"/>
    </source>
</evidence>